<dbReference type="EMBL" id="LGGN01000052">
    <property type="protein sequence ID" value="KUK78267.1"/>
    <property type="molecule type" value="Genomic_DNA"/>
</dbReference>
<evidence type="ECO:0000256" key="6">
    <source>
        <dbReference type="ARBA" id="ARBA00022989"/>
    </source>
</evidence>
<dbReference type="NCBIfam" id="TIGR00832">
    <property type="entry name" value="acr3"/>
    <property type="match status" value="1"/>
</dbReference>
<feature type="transmembrane region" description="Helical" evidence="9">
    <location>
        <begin position="160"/>
        <end position="180"/>
    </location>
</feature>
<accession>A0A124FXK0</accession>
<protein>
    <submittedName>
        <fullName evidence="10">Arsenical-resistance protein</fullName>
    </submittedName>
</protein>
<dbReference type="GO" id="GO:0005886">
    <property type="term" value="C:plasma membrane"/>
    <property type="evidence" value="ECO:0007669"/>
    <property type="project" value="UniProtKB-SubCell"/>
</dbReference>
<dbReference type="Proteomes" id="UP000053860">
    <property type="component" value="Unassembled WGS sequence"/>
</dbReference>
<gene>
    <name evidence="10" type="ORF">XD92_0417</name>
</gene>
<dbReference type="PIRSF" id="PIRSF005508">
    <property type="entry name" value="Acr3"/>
    <property type="match status" value="1"/>
</dbReference>
<evidence type="ECO:0000313" key="10">
    <source>
        <dbReference type="EMBL" id="KUK78267.1"/>
    </source>
</evidence>
<feature type="transmembrane region" description="Helical" evidence="9">
    <location>
        <begin position="255"/>
        <end position="274"/>
    </location>
</feature>
<feature type="transmembrane region" description="Helical" evidence="9">
    <location>
        <begin position="316"/>
        <end position="335"/>
    </location>
</feature>
<feature type="transmembrane region" description="Helical" evidence="9">
    <location>
        <begin position="225"/>
        <end position="243"/>
    </location>
</feature>
<dbReference type="InterPro" id="IPR002657">
    <property type="entry name" value="BilAc:Na_symport/Acr3"/>
</dbReference>
<comment type="subcellular location">
    <subcellularLocation>
        <location evidence="1 8">Cell membrane</location>
        <topology evidence="1 8">Multi-pass membrane protein</topology>
    </subcellularLocation>
</comment>
<dbReference type="STRING" id="1123008.GCA_000380985_01977"/>
<reference evidence="11" key="1">
    <citation type="journal article" date="2015" name="MBio">
        <title>Genome-Resolved Metagenomic Analysis Reveals Roles for Candidate Phyla and Other Microbial Community Members in Biogeochemical Transformations in Oil Reservoirs.</title>
        <authorList>
            <person name="Hu P."/>
            <person name="Tom L."/>
            <person name="Singh A."/>
            <person name="Thomas B.C."/>
            <person name="Baker B.J."/>
            <person name="Piceno Y.M."/>
            <person name="Andersen G.L."/>
            <person name="Banfield J.F."/>
        </authorList>
    </citation>
    <scope>NUCLEOTIDE SEQUENCE [LARGE SCALE GENOMIC DNA]</scope>
</reference>
<organism evidence="10 11">
    <name type="scientific">Proteiniphilum acetatigenes</name>
    <dbReference type="NCBI Taxonomy" id="294710"/>
    <lineage>
        <taxon>Bacteria</taxon>
        <taxon>Pseudomonadati</taxon>
        <taxon>Bacteroidota</taxon>
        <taxon>Bacteroidia</taxon>
        <taxon>Bacteroidales</taxon>
        <taxon>Dysgonomonadaceae</taxon>
        <taxon>Proteiniphilum</taxon>
    </lineage>
</organism>
<keyword evidence="3 8" id="KW-0813">Transport</keyword>
<evidence type="ECO:0000256" key="8">
    <source>
        <dbReference type="PIRNR" id="PIRNR005508"/>
    </source>
</evidence>
<keyword evidence="6 8" id="KW-1133">Transmembrane helix</keyword>
<evidence type="ECO:0000256" key="9">
    <source>
        <dbReference type="SAM" id="Phobius"/>
    </source>
</evidence>
<dbReference type="Pfam" id="PF01758">
    <property type="entry name" value="SBF"/>
    <property type="match status" value="1"/>
</dbReference>
<feature type="transmembrane region" description="Helical" evidence="9">
    <location>
        <begin position="45"/>
        <end position="61"/>
    </location>
</feature>
<evidence type="ECO:0000256" key="5">
    <source>
        <dbReference type="ARBA" id="ARBA00022692"/>
    </source>
</evidence>
<keyword evidence="4 8" id="KW-1003">Cell membrane</keyword>
<dbReference type="PATRIC" id="fig|294710.3.peg.657"/>
<dbReference type="GO" id="GO:0015105">
    <property type="term" value="F:arsenite transmembrane transporter activity"/>
    <property type="evidence" value="ECO:0007669"/>
    <property type="project" value="TreeGrafter"/>
</dbReference>
<dbReference type="AlphaFoldDB" id="A0A124FXK0"/>
<evidence type="ECO:0000256" key="3">
    <source>
        <dbReference type="ARBA" id="ARBA00022448"/>
    </source>
</evidence>
<feature type="transmembrane region" description="Helical" evidence="9">
    <location>
        <begin position="186"/>
        <end position="204"/>
    </location>
</feature>
<dbReference type="InterPro" id="IPR004706">
    <property type="entry name" value="Arsenical-R_Acr3"/>
</dbReference>
<feature type="transmembrane region" description="Helical" evidence="9">
    <location>
        <begin position="286"/>
        <end position="310"/>
    </location>
</feature>
<evidence type="ECO:0000313" key="11">
    <source>
        <dbReference type="Proteomes" id="UP000053860"/>
    </source>
</evidence>
<comment type="similarity">
    <text evidence="2 8">Belongs to the arsenical resistance-3 (ACR3) (TC 2.A.59) family.</text>
</comment>
<dbReference type="PANTHER" id="PTHR43057:SF1">
    <property type="entry name" value="ARSENICAL-RESISTANCE PROTEIN 3"/>
    <property type="match status" value="1"/>
</dbReference>
<feature type="transmembrane region" description="Helical" evidence="9">
    <location>
        <begin position="82"/>
        <end position="109"/>
    </location>
</feature>
<dbReference type="GO" id="GO:0015297">
    <property type="term" value="F:antiporter activity"/>
    <property type="evidence" value="ECO:0007669"/>
    <property type="project" value="UniProtKB-UniRule"/>
</dbReference>
<evidence type="ECO:0000256" key="1">
    <source>
        <dbReference type="ARBA" id="ARBA00004651"/>
    </source>
</evidence>
<feature type="transmembrane region" description="Helical" evidence="9">
    <location>
        <begin position="121"/>
        <end position="140"/>
    </location>
</feature>
<evidence type="ECO:0000256" key="4">
    <source>
        <dbReference type="ARBA" id="ARBA00022475"/>
    </source>
</evidence>
<sequence length="350" mass="38352">MKESSQGISFFERTLTLWVAACIVAGILIGQYIPSVPATLHRFEYANVSIPVAILIWLMIYPMMLKVDFNSVKNVGRKPKGILITGVTNWLIKPFSMFAIAWFFFFVLFKSLIPAELADQYLAGAVLLGAAPCTAMVFVWSHLTKGDAAYTLVQVALNDLIILVAFVPIVGLLLGIGGIAIPWDTLLLSVVLFVVVPLLAGMLTRIYVVKRRGIDYFNNIFIQKFNNITVGGLLLTLIILFSFQGDTILQNPLHILLIAIPLIIQTVLIFFVAYGWAKVWKLPHDVAAPAGMIGASNFFELAVAVAISLFGMESGAALATTVGVLVEVPVMLMLVRIANNTRRWFPQPAA</sequence>
<evidence type="ECO:0000256" key="2">
    <source>
        <dbReference type="ARBA" id="ARBA00010110"/>
    </source>
</evidence>
<dbReference type="GO" id="GO:0015104">
    <property type="term" value="F:antimonite transmembrane transporter activity"/>
    <property type="evidence" value="ECO:0007669"/>
    <property type="project" value="TreeGrafter"/>
</dbReference>
<dbReference type="InterPro" id="IPR038770">
    <property type="entry name" value="Na+/solute_symporter_sf"/>
</dbReference>
<keyword evidence="5 8" id="KW-0812">Transmembrane</keyword>
<dbReference type="FunFam" id="1.20.1530.20:FF:000020">
    <property type="entry name" value="Arsenical-resistance membrane protein"/>
    <property type="match status" value="1"/>
</dbReference>
<keyword evidence="7 8" id="KW-0472">Membrane</keyword>
<feature type="transmembrane region" description="Helical" evidence="9">
    <location>
        <begin position="15"/>
        <end position="33"/>
    </location>
</feature>
<name>A0A124FXK0_9BACT</name>
<dbReference type="Gene3D" id="1.20.1530.20">
    <property type="match status" value="1"/>
</dbReference>
<dbReference type="PANTHER" id="PTHR43057">
    <property type="entry name" value="ARSENITE EFFLUX TRANSPORTER"/>
    <property type="match status" value="1"/>
</dbReference>
<proteinExistence type="inferred from homology"/>
<evidence type="ECO:0000256" key="7">
    <source>
        <dbReference type="ARBA" id="ARBA00023136"/>
    </source>
</evidence>
<comment type="caution">
    <text evidence="10">The sequence shown here is derived from an EMBL/GenBank/DDBJ whole genome shotgun (WGS) entry which is preliminary data.</text>
</comment>